<feature type="domain" description="SPOR" evidence="1">
    <location>
        <begin position="96"/>
        <end position="175"/>
    </location>
</feature>
<comment type="caution">
    <text evidence="2">The sequence shown here is derived from an EMBL/GenBank/DDBJ whole genome shotgun (WGS) entry which is preliminary data.</text>
</comment>
<dbReference type="PANTHER" id="PTHR38687:SF1">
    <property type="entry name" value="CELL DIVISION PROTEIN DEDD"/>
    <property type="match status" value="1"/>
</dbReference>
<dbReference type="RefSeq" id="WP_345492403.1">
    <property type="nucleotide sequence ID" value="NZ_BAABHY010000006.1"/>
</dbReference>
<sequence length="175" mass="19575">MNNKKRNQLIGFITLILVALLVAPYVITNKSRQADTSIPLLSSTNEIENELVQDIEELNIIDPPLSPDSQSPVINSVPEQVVSAPIEQTLTADNNPNTIKNYVIQLVALKNKRKIEELVALLRLNNYDAYTTPQVPQEGILTRLFVGPYLTKEQADMVIIDLEHLTKLKGFVTTK</sequence>
<dbReference type="PANTHER" id="PTHR38687">
    <property type="entry name" value="CELL DIVISION PROTEIN DEDD-RELATED"/>
    <property type="match status" value="1"/>
</dbReference>
<dbReference type="InterPro" id="IPR007730">
    <property type="entry name" value="SPOR-like_dom"/>
</dbReference>
<dbReference type="InterPro" id="IPR052521">
    <property type="entry name" value="Cell_div_SPOR-domain"/>
</dbReference>
<dbReference type="Pfam" id="PF05036">
    <property type="entry name" value="SPOR"/>
    <property type="match status" value="1"/>
</dbReference>
<protein>
    <submittedName>
        <fullName evidence="2">SPOR domain-containing protein</fullName>
    </submittedName>
</protein>
<dbReference type="Proteomes" id="UP001500171">
    <property type="component" value="Unassembled WGS sequence"/>
</dbReference>
<dbReference type="EMBL" id="BAABHY010000006">
    <property type="protein sequence ID" value="GAA5114060.1"/>
    <property type="molecule type" value="Genomic_DNA"/>
</dbReference>
<evidence type="ECO:0000313" key="2">
    <source>
        <dbReference type="EMBL" id="GAA5114060.1"/>
    </source>
</evidence>
<organism evidence="2 3">
    <name type="scientific">Orbus sasakiae</name>
    <dbReference type="NCBI Taxonomy" id="1078475"/>
    <lineage>
        <taxon>Bacteria</taxon>
        <taxon>Pseudomonadati</taxon>
        <taxon>Pseudomonadota</taxon>
        <taxon>Gammaproteobacteria</taxon>
        <taxon>Orbales</taxon>
        <taxon>Orbaceae</taxon>
        <taxon>Orbus</taxon>
    </lineage>
</organism>
<proteinExistence type="predicted"/>
<reference evidence="3" key="1">
    <citation type="journal article" date="2019" name="Int. J. Syst. Evol. Microbiol.">
        <title>The Global Catalogue of Microorganisms (GCM) 10K type strain sequencing project: providing services to taxonomists for standard genome sequencing and annotation.</title>
        <authorList>
            <consortium name="The Broad Institute Genomics Platform"/>
            <consortium name="The Broad Institute Genome Sequencing Center for Infectious Disease"/>
            <person name="Wu L."/>
            <person name="Ma J."/>
        </authorList>
    </citation>
    <scope>NUCLEOTIDE SEQUENCE [LARGE SCALE GENOMIC DNA]</scope>
    <source>
        <strain evidence="3">JCM 18050</strain>
    </source>
</reference>
<dbReference type="InterPro" id="IPR036680">
    <property type="entry name" value="SPOR-like_sf"/>
</dbReference>
<name>A0ABP9NDM4_9GAMM</name>
<dbReference type="SUPFAM" id="SSF110997">
    <property type="entry name" value="Sporulation related repeat"/>
    <property type="match status" value="1"/>
</dbReference>
<evidence type="ECO:0000313" key="3">
    <source>
        <dbReference type="Proteomes" id="UP001500171"/>
    </source>
</evidence>
<dbReference type="PROSITE" id="PS51724">
    <property type="entry name" value="SPOR"/>
    <property type="match status" value="1"/>
</dbReference>
<keyword evidence="3" id="KW-1185">Reference proteome</keyword>
<gene>
    <name evidence="2" type="ORF">GCM10023211_23170</name>
</gene>
<evidence type="ECO:0000259" key="1">
    <source>
        <dbReference type="PROSITE" id="PS51724"/>
    </source>
</evidence>
<accession>A0ABP9NDM4</accession>
<dbReference type="Gene3D" id="3.30.70.1070">
    <property type="entry name" value="Sporulation related repeat"/>
    <property type="match status" value="1"/>
</dbReference>